<evidence type="ECO:0008006" key="3">
    <source>
        <dbReference type="Google" id="ProtNLM"/>
    </source>
</evidence>
<gene>
    <name evidence="1" type="ORF">GCM10022271_06610</name>
</gene>
<accession>A0ABP7GYH3</accession>
<dbReference type="Proteomes" id="UP001501456">
    <property type="component" value="Unassembled WGS sequence"/>
</dbReference>
<evidence type="ECO:0000313" key="2">
    <source>
        <dbReference type="Proteomes" id="UP001501456"/>
    </source>
</evidence>
<keyword evidence="2" id="KW-1185">Reference proteome</keyword>
<sequence length="163" mass="19087">MILFSCKDETKPKEEQVKKQSEPKLEINSFEKNLLDLKDVDLAFNESYTIKRFGAIKKNDSVFSFVLRLGDDVTKEEVKKYSIGLRSYSYELGDNKTNNLKKDFTPNLVKKKGANYIILNQKINHIRYFDSIEAYTYTRRDWNASGRISTIIIKDILLEEKNK</sequence>
<name>A0ABP7GYH3_9FLAO</name>
<comment type="caution">
    <text evidence="1">The sequence shown here is derived from an EMBL/GenBank/DDBJ whole genome shotgun (WGS) entry which is preliminary data.</text>
</comment>
<proteinExistence type="predicted"/>
<evidence type="ECO:0000313" key="1">
    <source>
        <dbReference type="EMBL" id="GAA3777107.1"/>
    </source>
</evidence>
<protein>
    <recommendedName>
        <fullName evidence="3">Lipoprotein</fullName>
    </recommendedName>
</protein>
<organism evidence="1 2">
    <name type="scientific">Corallibacter vietnamensis</name>
    <dbReference type="NCBI Taxonomy" id="904130"/>
    <lineage>
        <taxon>Bacteria</taxon>
        <taxon>Pseudomonadati</taxon>
        <taxon>Bacteroidota</taxon>
        <taxon>Flavobacteriia</taxon>
        <taxon>Flavobacteriales</taxon>
        <taxon>Flavobacteriaceae</taxon>
        <taxon>Corallibacter</taxon>
    </lineage>
</organism>
<dbReference type="EMBL" id="BAABBI010000001">
    <property type="protein sequence ID" value="GAA3777107.1"/>
    <property type="molecule type" value="Genomic_DNA"/>
</dbReference>
<reference evidence="2" key="1">
    <citation type="journal article" date="2019" name="Int. J. Syst. Evol. Microbiol.">
        <title>The Global Catalogue of Microorganisms (GCM) 10K type strain sequencing project: providing services to taxonomists for standard genome sequencing and annotation.</title>
        <authorList>
            <consortium name="The Broad Institute Genomics Platform"/>
            <consortium name="The Broad Institute Genome Sequencing Center for Infectious Disease"/>
            <person name="Wu L."/>
            <person name="Ma J."/>
        </authorList>
    </citation>
    <scope>NUCLEOTIDE SEQUENCE [LARGE SCALE GENOMIC DNA]</scope>
    <source>
        <strain evidence="2">JCM 17525</strain>
    </source>
</reference>